<dbReference type="Proteomes" id="UP000280842">
    <property type="component" value="Unassembled WGS sequence"/>
</dbReference>
<keyword evidence="1" id="KW-0812">Transmembrane</keyword>
<dbReference type="RefSeq" id="WP_281271957.1">
    <property type="nucleotide sequence ID" value="NZ_REFO01000010.1"/>
</dbReference>
<name>A0A3M0C4U7_9AQUI</name>
<protein>
    <submittedName>
        <fullName evidence="2">Uncharacterized protein</fullName>
    </submittedName>
</protein>
<evidence type="ECO:0000256" key="1">
    <source>
        <dbReference type="SAM" id="Phobius"/>
    </source>
</evidence>
<keyword evidence="1" id="KW-0472">Membrane</keyword>
<feature type="transmembrane region" description="Helical" evidence="1">
    <location>
        <begin position="6"/>
        <end position="27"/>
    </location>
</feature>
<gene>
    <name evidence="2" type="ORF">CLV39_0590</name>
</gene>
<reference evidence="2 3" key="1">
    <citation type="submission" date="2018-10" db="EMBL/GenBank/DDBJ databases">
        <title>Genomic Encyclopedia of Archaeal and Bacterial Type Strains, Phase II (KMG-II): from individual species to whole genera.</title>
        <authorList>
            <person name="Goeker M."/>
        </authorList>
    </citation>
    <scope>NUCLEOTIDE SEQUENCE [LARGE SCALE GENOMIC DNA]</scope>
    <source>
        <strain evidence="2 3">VM1</strain>
    </source>
</reference>
<organism evidence="2 3">
    <name type="scientific">Hydrogenothermus marinus</name>
    <dbReference type="NCBI Taxonomy" id="133270"/>
    <lineage>
        <taxon>Bacteria</taxon>
        <taxon>Pseudomonadati</taxon>
        <taxon>Aquificota</taxon>
        <taxon>Aquificia</taxon>
        <taxon>Aquificales</taxon>
        <taxon>Hydrogenothermaceae</taxon>
        <taxon>Hydrogenothermus</taxon>
    </lineage>
</organism>
<accession>A0A3M0C4U7</accession>
<dbReference type="AlphaFoldDB" id="A0A3M0C4U7"/>
<proteinExistence type="predicted"/>
<dbReference type="EMBL" id="REFO01000010">
    <property type="protein sequence ID" value="RMA97952.1"/>
    <property type="molecule type" value="Genomic_DNA"/>
</dbReference>
<sequence length="42" mass="4698">MHNEPITAIISAIAFISVAVLIIGFLIKEAIRQYKNNNNKEV</sequence>
<comment type="caution">
    <text evidence="2">The sequence shown here is derived from an EMBL/GenBank/DDBJ whole genome shotgun (WGS) entry which is preliminary data.</text>
</comment>
<evidence type="ECO:0000313" key="3">
    <source>
        <dbReference type="Proteomes" id="UP000280842"/>
    </source>
</evidence>
<keyword evidence="3" id="KW-1185">Reference proteome</keyword>
<evidence type="ECO:0000313" key="2">
    <source>
        <dbReference type="EMBL" id="RMA97952.1"/>
    </source>
</evidence>
<keyword evidence="1" id="KW-1133">Transmembrane helix</keyword>